<feature type="compositionally biased region" description="Basic and acidic residues" evidence="1">
    <location>
        <begin position="1"/>
        <end position="13"/>
    </location>
</feature>
<dbReference type="GO" id="GO:0006260">
    <property type="term" value="P:DNA replication"/>
    <property type="evidence" value="ECO:0007669"/>
    <property type="project" value="InterPro"/>
</dbReference>
<evidence type="ECO:0000256" key="1">
    <source>
        <dbReference type="SAM" id="MobiDB-lite"/>
    </source>
</evidence>
<dbReference type="GO" id="GO:0004386">
    <property type="term" value="F:helicase activity"/>
    <property type="evidence" value="ECO:0007669"/>
    <property type="project" value="UniProtKB-KW"/>
</dbReference>
<name>A0A641RY92_BACOV</name>
<keyword evidence="2" id="KW-0067">ATP-binding</keyword>
<evidence type="ECO:0000313" key="2">
    <source>
        <dbReference type="EMBL" id="KAA4022914.1"/>
    </source>
</evidence>
<accession>A0A641RY92</accession>
<proteinExistence type="predicted"/>
<dbReference type="Gene3D" id="3.90.580.10">
    <property type="entry name" value="Zinc finger, CHC2-type domain"/>
    <property type="match status" value="1"/>
</dbReference>
<sequence length="92" mass="10106">MDRFKELGIDTHGRTSGKMKTKCPWCHAQRTDKRDKSLSVNLDTKLYLCHYCGAHGSAAIYAGKGRKLGDPLVKFPTATGSNSSCPPTEKPH</sequence>
<dbReference type="InterPro" id="IPR036977">
    <property type="entry name" value="DNA_primase_Znf_CHC2"/>
</dbReference>
<feature type="non-terminal residue" evidence="2">
    <location>
        <position position="92"/>
    </location>
</feature>
<dbReference type="GO" id="GO:0008270">
    <property type="term" value="F:zinc ion binding"/>
    <property type="evidence" value="ECO:0007669"/>
    <property type="project" value="InterPro"/>
</dbReference>
<keyword evidence="2" id="KW-0547">Nucleotide-binding</keyword>
<organism evidence="2">
    <name type="scientific">Bacteroides ovatus</name>
    <dbReference type="NCBI Taxonomy" id="28116"/>
    <lineage>
        <taxon>Bacteria</taxon>
        <taxon>Pseudomonadati</taxon>
        <taxon>Bacteroidota</taxon>
        <taxon>Bacteroidia</taxon>
        <taxon>Bacteroidales</taxon>
        <taxon>Bacteroidaceae</taxon>
        <taxon>Bacteroides</taxon>
    </lineage>
</organism>
<keyword evidence="2" id="KW-0347">Helicase</keyword>
<protein>
    <submittedName>
        <fullName evidence="2">Bifunctional DNA primase/helicase</fullName>
    </submittedName>
</protein>
<gene>
    <name evidence="2" type="ORF">F3D60_25405</name>
</gene>
<dbReference type="EMBL" id="VWKO01000285">
    <property type="protein sequence ID" value="KAA4022914.1"/>
    <property type="molecule type" value="Genomic_DNA"/>
</dbReference>
<comment type="caution">
    <text evidence="2">The sequence shown here is derived from an EMBL/GenBank/DDBJ whole genome shotgun (WGS) entry which is preliminary data.</text>
</comment>
<dbReference type="SUPFAM" id="SSF57783">
    <property type="entry name" value="Zinc beta-ribbon"/>
    <property type="match status" value="1"/>
</dbReference>
<reference evidence="2" key="1">
    <citation type="journal article" date="2019" name="Nat. Med.">
        <title>A library of human gut bacterial isolates paired with longitudinal multiomics data enables mechanistic microbiome research.</title>
        <authorList>
            <person name="Poyet M."/>
            <person name="Groussin M."/>
            <person name="Gibbons S.M."/>
            <person name="Avila-Pacheco J."/>
            <person name="Jiang X."/>
            <person name="Kearney S.M."/>
            <person name="Perrotta A.R."/>
            <person name="Berdy B."/>
            <person name="Zhao S."/>
            <person name="Lieberman T.D."/>
            <person name="Swanson P.K."/>
            <person name="Smith M."/>
            <person name="Roesemann S."/>
            <person name="Alexander J.E."/>
            <person name="Rich S.A."/>
            <person name="Livny J."/>
            <person name="Vlamakis H."/>
            <person name="Clish C."/>
            <person name="Bullock K."/>
            <person name="Deik A."/>
            <person name="Scott J."/>
            <person name="Pierce K.A."/>
            <person name="Xavier R.J."/>
            <person name="Alm E.J."/>
        </authorList>
    </citation>
    <scope>NUCLEOTIDE SEQUENCE</scope>
    <source>
        <strain evidence="2">BIOML-A147</strain>
    </source>
</reference>
<dbReference type="AlphaFoldDB" id="A0A641RY92"/>
<dbReference type="GO" id="GO:0003677">
    <property type="term" value="F:DNA binding"/>
    <property type="evidence" value="ECO:0007669"/>
    <property type="project" value="InterPro"/>
</dbReference>
<feature type="region of interest" description="Disordered" evidence="1">
    <location>
        <begin position="1"/>
        <end position="20"/>
    </location>
</feature>
<keyword evidence="2" id="KW-0378">Hydrolase</keyword>